<organism evidence="2">
    <name type="scientific">Anopheles funestus</name>
    <name type="common">African malaria mosquito</name>
    <dbReference type="NCBI Taxonomy" id="62324"/>
    <lineage>
        <taxon>Eukaryota</taxon>
        <taxon>Metazoa</taxon>
        <taxon>Ecdysozoa</taxon>
        <taxon>Arthropoda</taxon>
        <taxon>Hexapoda</taxon>
        <taxon>Insecta</taxon>
        <taxon>Pterygota</taxon>
        <taxon>Neoptera</taxon>
        <taxon>Endopterygota</taxon>
        <taxon>Diptera</taxon>
        <taxon>Nematocera</taxon>
        <taxon>Culicoidea</taxon>
        <taxon>Culicidae</taxon>
        <taxon>Anophelinae</taxon>
        <taxon>Anopheles</taxon>
    </lineage>
</organism>
<dbReference type="AlphaFoldDB" id="A0A182S154"/>
<accession>A0A182S154</accession>
<name>A0A182S154_ANOFN</name>
<proteinExistence type="predicted"/>
<evidence type="ECO:0000313" key="2">
    <source>
        <dbReference type="EnsemblMetazoa" id="AFUN014217-PA"/>
    </source>
</evidence>
<feature type="region of interest" description="Disordered" evidence="1">
    <location>
        <begin position="47"/>
        <end position="66"/>
    </location>
</feature>
<evidence type="ECO:0000256" key="1">
    <source>
        <dbReference type="SAM" id="MobiDB-lite"/>
    </source>
</evidence>
<feature type="compositionally biased region" description="Low complexity" evidence="1">
    <location>
        <begin position="55"/>
        <end position="66"/>
    </location>
</feature>
<dbReference type="VEuPathDB" id="VectorBase:AFUN014217"/>
<dbReference type="EnsemblMetazoa" id="AFUN014217-RA">
    <property type="protein sequence ID" value="AFUN014217-PA"/>
    <property type="gene ID" value="AFUN014217"/>
</dbReference>
<reference evidence="2" key="1">
    <citation type="submission" date="2020-05" db="UniProtKB">
        <authorList>
            <consortium name="EnsemblMetazoa"/>
        </authorList>
    </citation>
    <scope>IDENTIFICATION</scope>
    <source>
        <strain evidence="2">FUMOZ</strain>
    </source>
</reference>
<protein>
    <submittedName>
        <fullName evidence="2">Uncharacterized protein</fullName>
    </submittedName>
</protein>
<sequence length="66" mass="7219">MERIIELANMAMFLTRNWFLTSISPSIEIVKMFASWMTAMKGFGDQNGGGGIGGNQRQEGGQYDGA</sequence>